<keyword evidence="2" id="KW-0186">Copper</keyword>
<dbReference type="Pfam" id="PF02630">
    <property type="entry name" value="SCO1-SenC"/>
    <property type="match status" value="1"/>
</dbReference>
<evidence type="ECO:0000313" key="4">
    <source>
        <dbReference type="EMBL" id="SDN21224.1"/>
    </source>
</evidence>
<reference evidence="4 5" key="1">
    <citation type="submission" date="2016-10" db="EMBL/GenBank/DDBJ databases">
        <authorList>
            <person name="de Groot N.N."/>
        </authorList>
    </citation>
    <scope>NUCLEOTIDE SEQUENCE [LARGE SCALE GENOMIC DNA]</scope>
    <source>
        <strain evidence="4 5">CGMCC 4.2022</strain>
    </source>
</reference>
<keyword evidence="3" id="KW-1015">Disulfide bond</keyword>
<feature type="disulfide bond" description="Redox-active" evidence="3">
    <location>
        <begin position="80"/>
        <end position="84"/>
    </location>
</feature>
<evidence type="ECO:0000256" key="1">
    <source>
        <dbReference type="ARBA" id="ARBA00010996"/>
    </source>
</evidence>
<keyword evidence="2" id="KW-0479">Metal-binding</keyword>
<dbReference type="Gene3D" id="3.40.30.10">
    <property type="entry name" value="Glutaredoxin"/>
    <property type="match status" value="1"/>
</dbReference>
<accession>A0A1G9ZIT1</accession>
<dbReference type="GO" id="GO:0046872">
    <property type="term" value="F:metal ion binding"/>
    <property type="evidence" value="ECO:0007669"/>
    <property type="project" value="UniProtKB-KW"/>
</dbReference>
<dbReference type="Proteomes" id="UP000199341">
    <property type="component" value="Unassembled WGS sequence"/>
</dbReference>
<dbReference type="EMBL" id="FNIE01000003">
    <property type="protein sequence ID" value="SDN21224.1"/>
    <property type="molecule type" value="Genomic_DNA"/>
</dbReference>
<gene>
    <name evidence="4" type="ORF">SAMN05216259_103180</name>
</gene>
<dbReference type="PANTHER" id="PTHR12151">
    <property type="entry name" value="ELECTRON TRANSPORT PROTIN SCO1/SENC FAMILY MEMBER"/>
    <property type="match status" value="1"/>
</dbReference>
<dbReference type="AlphaFoldDB" id="A0A1G9ZIT1"/>
<protein>
    <submittedName>
        <fullName evidence="4">Protein SCO1/2</fullName>
    </submittedName>
</protein>
<evidence type="ECO:0000313" key="5">
    <source>
        <dbReference type="Proteomes" id="UP000199341"/>
    </source>
</evidence>
<evidence type="ECO:0000256" key="3">
    <source>
        <dbReference type="PIRSR" id="PIRSR603782-2"/>
    </source>
</evidence>
<organism evidence="4 5">
    <name type="scientific">Actinacidiphila guanduensis</name>
    <dbReference type="NCBI Taxonomy" id="310781"/>
    <lineage>
        <taxon>Bacteria</taxon>
        <taxon>Bacillati</taxon>
        <taxon>Actinomycetota</taxon>
        <taxon>Actinomycetes</taxon>
        <taxon>Kitasatosporales</taxon>
        <taxon>Streptomycetaceae</taxon>
        <taxon>Actinacidiphila</taxon>
    </lineage>
</organism>
<dbReference type="OrthoDB" id="4859715at2"/>
<dbReference type="InterPro" id="IPR003782">
    <property type="entry name" value="SCO1/SenC"/>
</dbReference>
<dbReference type="SUPFAM" id="SSF52833">
    <property type="entry name" value="Thioredoxin-like"/>
    <property type="match status" value="1"/>
</dbReference>
<feature type="binding site" evidence="2">
    <location>
        <position position="84"/>
    </location>
    <ligand>
        <name>Cu cation</name>
        <dbReference type="ChEBI" id="CHEBI:23378"/>
    </ligand>
</feature>
<sequence>MGAVLAALGLALAGCGGGTTANGSGTGDAVPDGATGDSALNLALPHDLMTAPLVDSTGRTTSLAAFRGKVVVVSDVMTLCQETCPMDTANVVQAAEAVEKAGLGDKVEFLSITIDPARDSVAQLAAYRNLFAPAPADWKTLTGKPSDLAALWKGLGVWSQKVAEEDPPGKNWRTGATLTYDIDHSDDIFVLDGNGREQSLLQGVAGLAPGSHLPKDLDRFLNDDGRRNLAHPGGDAWTPSQVLQKVGSLLHRSIPQ</sequence>
<dbReference type="PANTHER" id="PTHR12151:SF25">
    <property type="entry name" value="LINALOOL DEHYDRATASE_ISOMERASE DOMAIN-CONTAINING PROTEIN"/>
    <property type="match status" value="1"/>
</dbReference>
<evidence type="ECO:0000256" key="2">
    <source>
        <dbReference type="PIRSR" id="PIRSR603782-1"/>
    </source>
</evidence>
<name>A0A1G9ZIT1_9ACTN</name>
<dbReference type="RefSeq" id="WP_093783447.1">
    <property type="nucleotide sequence ID" value="NZ_FNIE01000003.1"/>
</dbReference>
<dbReference type="CDD" id="cd02968">
    <property type="entry name" value="SCO"/>
    <property type="match status" value="1"/>
</dbReference>
<dbReference type="STRING" id="310781.SAMN05216259_103180"/>
<feature type="binding site" evidence="2">
    <location>
        <position position="80"/>
    </location>
    <ligand>
        <name>Cu cation</name>
        <dbReference type="ChEBI" id="CHEBI:23378"/>
    </ligand>
</feature>
<keyword evidence="5" id="KW-1185">Reference proteome</keyword>
<proteinExistence type="inferred from homology"/>
<comment type="similarity">
    <text evidence="1">Belongs to the SCO1/2 family.</text>
</comment>
<dbReference type="InterPro" id="IPR036249">
    <property type="entry name" value="Thioredoxin-like_sf"/>
</dbReference>